<dbReference type="InterPro" id="IPR016161">
    <property type="entry name" value="Ald_DH/histidinol_DH"/>
</dbReference>
<evidence type="ECO:0000256" key="1">
    <source>
        <dbReference type="ARBA" id="ARBA00010178"/>
    </source>
</evidence>
<accession>A0ABR7D1I6</accession>
<feature type="binding site" evidence="5">
    <location>
        <position position="258"/>
    </location>
    <ligand>
        <name>substrate</name>
    </ligand>
</feature>
<dbReference type="GO" id="GO:0004399">
    <property type="term" value="F:histidinol dehydrogenase activity"/>
    <property type="evidence" value="ECO:0007669"/>
    <property type="project" value="UniProtKB-EC"/>
</dbReference>
<comment type="caution">
    <text evidence="8">The sequence shown here is derived from an EMBL/GenBank/DDBJ whole genome shotgun (WGS) entry which is preliminary data.</text>
</comment>
<evidence type="ECO:0000256" key="4">
    <source>
        <dbReference type="ARBA" id="ARBA00023002"/>
    </source>
</evidence>
<comment type="similarity">
    <text evidence="1 5 6 7">Belongs to the histidinol dehydrogenase family.</text>
</comment>
<name>A0ABR7D1I6_9BACT</name>
<feature type="binding site" evidence="5">
    <location>
        <position position="415"/>
    </location>
    <ligand>
        <name>substrate</name>
    </ligand>
</feature>
<keyword evidence="5" id="KW-0368">Histidine biosynthesis</keyword>
<evidence type="ECO:0000313" key="9">
    <source>
        <dbReference type="Proteomes" id="UP000646484"/>
    </source>
</evidence>
<dbReference type="InterPro" id="IPR001692">
    <property type="entry name" value="Histidinol_DH_CS"/>
</dbReference>
<dbReference type="Pfam" id="PF00815">
    <property type="entry name" value="Histidinol_dh"/>
    <property type="match status" value="1"/>
</dbReference>
<feature type="binding site" evidence="5">
    <location>
        <position position="323"/>
    </location>
    <ligand>
        <name>substrate</name>
    </ligand>
</feature>
<keyword evidence="5" id="KW-0520">NAD</keyword>
<reference evidence="8 9" key="1">
    <citation type="submission" date="2020-08" db="EMBL/GenBank/DDBJ databases">
        <title>Genome public.</title>
        <authorList>
            <person name="Liu C."/>
            <person name="Sun Q."/>
        </authorList>
    </citation>
    <scope>NUCLEOTIDE SEQUENCE [LARGE SCALE GENOMIC DNA]</scope>
    <source>
        <strain evidence="8 9">NSJ-56</strain>
    </source>
</reference>
<feature type="active site" description="Proton acceptor" evidence="5">
    <location>
        <position position="323"/>
    </location>
</feature>
<dbReference type="HAMAP" id="MF_01024">
    <property type="entry name" value="HisD"/>
    <property type="match status" value="1"/>
</dbReference>
<feature type="binding site" evidence="5">
    <location>
        <position position="209"/>
    </location>
    <ligand>
        <name>NAD(+)</name>
        <dbReference type="ChEBI" id="CHEBI:57540"/>
    </ligand>
</feature>
<dbReference type="NCBIfam" id="TIGR00069">
    <property type="entry name" value="hisD"/>
    <property type="match status" value="1"/>
</dbReference>
<dbReference type="SUPFAM" id="SSF53720">
    <property type="entry name" value="ALDH-like"/>
    <property type="match status" value="1"/>
</dbReference>
<feature type="binding site" evidence="5">
    <location>
        <position position="415"/>
    </location>
    <ligand>
        <name>Zn(2+)</name>
        <dbReference type="ChEBI" id="CHEBI:29105"/>
    </ligand>
</feature>
<feature type="binding site" evidence="5">
    <location>
        <position position="410"/>
    </location>
    <ligand>
        <name>substrate</name>
    </ligand>
</feature>
<dbReference type="EMBL" id="JACOOH010000005">
    <property type="protein sequence ID" value="MBC5621808.1"/>
    <property type="molecule type" value="Genomic_DNA"/>
</dbReference>
<feature type="active site" description="Proton acceptor" evidence="5">
    <location>
        <position position="322"/>
    </location>
</feature>
<feature type="binding site" evidence="5">
    <location>
        <position position="186"/>
    </location>
    <ligand>
        <name>NAD(+)</name>
        <dbReference type="ChEBI" id="CHEBI:57540"/>
    </ligand>
</feature>
<feature type="binding site" evidence="5">
    <location>
        <position position="356"/>
    </location>
    <ligand>
        <name>substrate</name>
    </ligand>
</feature>
<evidence type="ECO:0000256" key="5">
    <source>
        <dbReference type="HAMAP-Rule" id="MF_01024"/>
    </source>
</evidence>
<feature type="binding site" evidence="5">
    <location>
        <position position="124"/>
    </location>
    <ligand>
        <name>NAD(+)</name>
        <dbReference type="ChEBI" id="CHEBI:57540"/>
    </ligand>
</feature>
<protein>
    <recommendedName>
        <fullName evidence="5">Histidinol dehydrogenase</fullName>
        <shortName evidence="5">HDH</shortName>
        <ecNumber evidence="5">1.1.1.23</ecNumber>
    </recommendedName>
</protein>
<comment type="cofactor">
    <cofactor evidence="5">
        <name>Zn(2+)</name>
        <dbReference type="ChEBI" id="CHEBI:29105"/>
    </cofactor>
    <text evidence="5">Binds 1 zinc ion per subunit.</text>
</comment>
<evidence type="ECO:0000256" key="7">
    <source>
        <dbReference type="RuleBase" id="RU004175"/>
    </source>
</evidence>
<dbReference type="Proteomes" id="UP000646484">
    <property type="component" value="Unassembled WGS sequence"/>
</dbReference>
<dbReference type="Gene3D" id="1.20.5.1300">
    <property type="match status" value="1"/>
</dbReference>
<comment type="function">
    <text evidence="5">Catalyzes the sequential NAD-dependent oxidations of L-histidinol to L-histidinaldehyde and then to L-histidine.</text>
</comment>
<keyword evidence="3 5" id="KW-0862">Zinc</keyword>
<dbReference type="PRINTS" id="PR00083">
    <property type="entry name" value="HOLDHDRGNASE"/>
</dbReference>
<comment type="catalytic activity">
    <reaction evidence="5">
        <text>L-histidinol + 2 NAD(+) + H2O = L-histidine + 2 NADH + 3 H(+)</text>
        <dbReference type="Rhea" id="RHEA:20641"/>
        <dbReference type="ChEBI" id="CHEBI:15377"/>
        <dbReference type="ChEBI" id="CHEBI:15378"/>
        <dbReference type="ChEBI" id="CHEBI:57540"/>
        <dbReference type="ChEBI" id="CHEBI:57595"/>
        <dbReference type="ChEBI" id="CHEBI:57699"/>
        <dbReference type="ChEBI" id="CHEBI:57945"/>
        <dbReference type="EC" id="1.1.1.23"/>
    </reaction>
</comment>
<feature type="binding site" evidence="5">
    <location>
        <position position="258"/>
    </location>
    <ligand>
        <name>Zn(2+)</name>
        <dbReference type="ChEBI" id="CHEBI:29105"/>
    </ligand>
</feature>
<keyword evidence="9" id="KW-1185">Reference proteome</keyword>
<keyword evidence="2 5" id="KW-0479">Metal-binding</keyword>
<feature type="binding site" evidence="5">
    <location>
        <position position="233"/>
    </location>
    <ligand>
        <name>substrate</name>
    </ligand>
</feature>
<dbReference type="InterPro" id="IPR012131">
    <property type="entry name" value="Hstdl_DH"/>
</dbReference>
<keyword evidence="5" id="KW-0028">Amino-acid biosynthesis</keyword>
<evidence type="ECO:0000256" key="6">
    <source>
        <dbReference type="PIRNR" id="PIRNR000099"/>
    </source>
</evidence>
<feature type="binding site" evidence="5">
    <location>
        <position position="356"/>
    </location>
    <ligand>
        <name>Zn(2+)</name>
        <dbReference type="ChEBI" id="CHEBI:29105"/>
    </ligand>
</feature>
<sequence>MNKILYPKKEDWAKILERPVNKGEDLEKVCQAVFDEVARDGDEALKKYTWYFDRVKMADFEVTNEEFEVADREVAADLKEAIGLAKENIERFHEVQLSGINEYVNANGFRCWQEARAIECVGLYVPGGSAPLFSTVLMLAIPARIAGCREVVICTPPGEDGRVNPVILWTARLCGVSRVYKVGGIQAIAALTLGTGTIPRVDKIFGPGNRFVTAAKQMVGRYGVAIDMPAGPSELMIVADGTACPRFVAADLLSQAEHGPDSQVVLVTCVERLVEEVERELREQLDRLPRKSIAEMALKCSKYVVLNSREECVEMANLYAPEHLMLCVEDYMAWVPRIRNAGSVFLGNYSTESAGDYASGTNHTLPTNGYARAYSGVGVDSFMKKISFQEIRPEGLAYLGKTIEIMADNENLTAHGNAVRVRVESL</sequence>
<feature type="binding site" evidence="5">
    <location>
        <position position="255"/>
    </location>
    <ligand>
        <name>Zn(2+)</name>
        <dbReference type="ChEBI" id="CHEBI:29105"/>
    </ligand>
</feature>
<dbReference type="InterPro" id="IPR022695">
    <property type="entry name" value="Histidinol_DH_monofunct"/>
</dbReference>
<evidence type="ECO:0000256" key="3">
    <source>
        <dbReference type="ARBA" id="ARBA00022833"/>
    </source>
</evidence>
<dbReference type="EC" id="1.1.1.23" evidence="5"/>
<evidence type="ECO:0000313" key="8">
    <source>
        <dbReference type="EMBL" id="MBC5621808.1"/>
    </source>
</evidence>
<comment type="pathway">
    <text evidence="5">Amino-acid biosynthesis; L-histidine biosynthesis; L-histidine from 5-phospho-alpha-D-ribose 1-diphosphate: step 9/9.</text>
</comment>
<dbReference type="RefSeq" id="WP_186976254.1">
    <property type="nucleotide sequence ID" value="NZ_JACOOH010000005.1"/>
</dbReference>
<dbReference type="PANTHER" id="PTHR21256">
    <property type="entry name" value="HISTIDINOL DEHYDROGENASE HDH"/>
    <property type="match status" value="1"/>
</dbReference>
<dbReference type="PANTHER" id="PTHR21256:SF2">
    <property type="entry name" value="HISTIDINE BIOSYNTHESIS TRIFUNCTIONAL PROTEIN"/>
    <property type="match status" value="1"/>
</dbReference>
<dbReference type="Gene3D" id="3.40.50.1980">
    <property type="entry name" value="Nitrogenase molybdenum iron protein domain"/>
    <property type="match status" value="2"/>
</dbReference>
<dbReference type="CDD" id="cd06572">
    <property type="entry name" value="Histidinol_dh"/>
    <property type="match status" value="1"/>
</dbReference>
<dbReference type="PIRSF" id="PIRSF000099">
    <property type="entry name" value="Histidinol_dh"/>
    <property type="match status" value="1"/>
</dbReference>
<dbReference type="PROSITE" id="PS00611">
    <property type="entry name" value="HISOL_DEHYDROGENASE"/>
    <property type="match status" value="1"/>
</dbReference>
<proteinExistence type="inferred from homology"/>
<keyword evidence="4 5" id="KW-0560">Oxidoreductase</keyword>
<feature type="binding site" evidence="5">
    <location>
        <position position="255"/>
    </location>
    <ligand>
        <name>substrate</name>
    </ligand>
</feature>
<organism evidence="8 9">
    <name type="scientific">Butyricimonas hominis</name>
    <dbReference type="NCBI Taxonomy" id="2763032"/>
    <lineage>
        <taxon>Bacteria</taxon>
        <taxon>Pseudomonadati</taxon>
        <taxon>Bacteroidota</taxon>
        <taxon>Bacteroidia</taxon>
        <taxon>Bacteroidales</taxon>
        <taxon>Odoribacteraceae</taxon>
        <taxon>Butyricimonas</taxon>
    </lineage>
</organism>
<evidence type="ECO:0000256" key="2">
    <source>
        <dbReference type="ARBA" id="ARBA00022723"/>
    </source>
</evidence>
<gene>
    <name evidence="5 8" type="primary">hisD</name>
    <name evidence="8" type="ORF">H8S64_11940</name>
</gene>